<keyword evidence="3" id="KW-0808">Transferase</keyword>
<dbReference type="PANTHER" id="PTHR31121">
    <property type="entry name" value="ALPHA-1,2 MANNOSYLTRANSFERASE KTR1"/>
    <property type="match status" value="1"/>
</dbReference>
<dbReference type="PANTHER" id="PTHR31121:SF7">
    <property type="entry name" value="MANNOSYLTRANSFERASE KTR4-RELATED"/>
    <property type="match status" value="1"/>
</dbReference>
<dbReference type="Gene3D" id="3.90.550.10">
    <property type="entry name" value="Spore Coat Polysaccharide Biosynthesis Protein SpsA, Chain A"/>
    <property type="match status" value="1"/>
</dbReference>
<dbReference type="Pfam" id="PF01793">
    <property type="entry name" value="Glyco_transf_15"/>
    <property type="match status" value="1"/>
</dbReference>
<dbReference type="EMBL" id="MU251663">
    <property type="protein sequence ID" value="KAG9230554.1"/>
    <property type="molecule type" value="Genomic_DNA"/>
</dbReference>
<proteinExistence type="inferred from homology"/>
<organism evidence="5 6">
    <name type="scientific">Amylocarpus encephaloides</name>
    <dbReference type="NCBI Taxonomy" id="45428"/>
    <lineage>
        <taxon>Eukaryota</taxon>
        <taxon>Fungi</taxon>
        <taxon>Dikarya</taxon>
        <taxon>Ascomycota</taxon>
        <taxon>Pezizomycotina</taxon>
        <taxon>Leotiomycetes</taxon>
        <taxon>Helotiales</taxon>
        <taxon>Helotiales incertae sedis</taxon>
        <taxon>Amylocarpus</taxon>
    </lineage>
</organism>
<name>A0A9P7YBB6_9HELO</name>
<dbReference type="GO" id="GO:0006493">
    <property type="term" value="P:protein O-linked glycosylation"/>
    <property type="evidence" value="ECO:0007669"/>
    <property type="project" value="TreeGrafter"/>
</dbReference>
<feature type="compositionally biased region" description="Low complexity" evidence="4">
    <location>
        <begin position="28"/>
        <end position="41"/>
    </location>
</feature>
<evidence type="ECO:0000256" key="2">
    <source>
        <dbReference type="ARBA" id="ARBA00022676"/>
    </source>
</evidence>
<dbReference type="InterPro" id="IPR029044">
    <property type="entry name" value="Nucleotide-diphossugar_trans"/>
</dbReference>
<comment type="caution">
    <text evidence="5">The sequence shown here is derived from an EMBL/GenBank/DDBJ whole genome shotgun (WGS) entry which is preliminary data.</text>
</comment>
<dbReference type="GO" id="GO:0016020">
    <property type="term" value="C:membrane"/>
    <property type="evidence" value="ECO:0007669"/>
    <property type="project" value="InterPro"/>
</dbReference>
<evidence type="ECO:0000256" key="1">
    <source>
        <dbReference type="ARBA" id="ARBA00007677"/>
    </source>
</evidence>
<dbReference type="FunFam" id="3.90.550.10:FF:000051">
    <property type="entry name" value="Alpha-1,2-mannosyltransferase (Ktr4)"/>
    <property type="match status" value="1"/>
</dbReference>
<evidence type="ECO:0000313" key="6">
    <source>
        <dbReference type="Proteomes" id="UP000824998"/>
    </source>
</evidence>
<reference evidence="5" key="1">
    <citation type="journal article" date="2021" name="IMA Fungus">
        <title>Genomic characterization of three marine fungi, including Emericellopsis atlantica sp. nov. with signatures of a generalist lifestyle and marine biomass degradation.</title>
        <authorList>
            <person name="Hagestad O.C."/>
            <person name="Hou L."/>
            <person name="Andersen J.H."/>
            <person name="Hansen E.H."/>
            <person name="Altermark B."/>
            <person name="Li C."/>
            <person name="Kuhnert E."/>
            <person name="Cox R.J."/>
            <person name="Crous P.W."/>
            <person name="Spatafora J.W."/>
            <person name="Lail K."/>
            <person name="Amirebrahimi M."/>
            <person name="Lipzen A."/>
            <person name="Pangilinan J."/>
            <person name="Andreopoulos W."/>
            <person name="Hayes R.D."/>
            <person name="Ng V."/>
            <person name="Grigoriev I.V."/>
            <person name="Jackson S.A."/>
            <person name="Sutton T.D.S."/>
            <person name="Dobson A.D.W."/>
            <person name="Rama T."/>
        </authorList>
    </citation>
    <scope>NUCLEOTIDE SEQUENCE</scope>
    <source>
        <strain evidence="5">TRa018bII</strain>
    </source>
</reference>
<dbReference type="InterPro" id="IPR002685">
    <property type="entry name" value="Glyco_trans_15"/>
</dbReference>
<comment type="similarity">
    <text evidence="1">Belongs to the glycosyltransferase 15 family.</text>
</comment>
<dbReference type="GO" id="GO:0006487">
    <property type="term" value="P:protein N-linked glycosylation"/>
    <property type="evidence" value="ECO:0007669"/>
    <property type="project" value="TreeGrafter"/>
</dbReference>
<dbReference type="AlphaFoldDB" id="A0A9P7YBB6"/>
<dbReference type="OrthoDB" id="202470at2759"/>
<protein>
    <submittedName>
        <fullName evidence="5">Glycosyltransferase family 15 protein</fullName>
    </submittedName>
</protein>
<feature type="region of interest" description="Disordered" evidence="4">
    <location>
        <begin position="1"/>
        <end position="57"/>
    </location>
</feature>
<dbReference type="GO" id="GO:0000032">
    <property type="term" value="P:cell wall mannoprotein biosynthetic process"/>
    <property type="evidence" value="ECO:0007669"/>
    <property type="project" value="TreeGrafter"/>
</dbReference>
<evidence type="ECO:0000256" key="4">
    <source>
        <dbReference type="SAM" id="MobiDB-lite"/>
    </source>
</evidence>
<keyword evidence="2" id="KW-0328">Glycosyltransferase</keyword>
<keyword evidence="6" id="KW-1185">Reference proteome</keyword>
<dbReference type="GO" id="GO:0005794">
    <property type="term" value="C:Golgi apparatus"/>
    <property type="evidence" value="ECO:0007669"/>
    <property type="project" value="TreeGrafter"/>
</dbReference>
<dbReference type="Proteomes" id="UP000824998">
    <property type="component" value="Unassembled WGS sequence"/>
</dbReference>
<dbReference type="SUPFAM" id="SSF53448">
    <property type="entry name" value="Nucleotide-diphospho-sugar transferases"/>
    <property type="match status" value="1"/>
</dbReference>
<gene>
    <name evidence="5" type="ORF">BJ875DRAFT_519816</name>
</gene>
<evidence type="ECO:0000313" key="5">
    <source>
        <dbReference type="EMBL" id="KAG9230554.1"/>
    </source>
</evidence>
<evidence type="ECO:0000256" key="3">
    <source>
        <dbReference type="ARBA" id="ARBA00022679"/>
    </source>
</evidence>
<accession>A0A9P7YBB6</accession>
<dbReference type="GO" id="GO:0000026">
    <property type="term" value="F:alpha-1,2-mannosyltransferase activity"/>
    <property type="evidence" value="ECO:0007669"/>
    <property type="project" value="TreeGrafter"/>
</dbReference>
<sequence>MPGRKFRYESASPRAPVRSSFASSKWPSISMGSRGSSSFWGAPPKPPKEKWRMPRAPRFGGVGHVPIRATLPASAKKGPDPILWLHQNSGDKHSVLQTSSGWEGFGMKADRRPRAALISLVRDNELEGIMASMRQLESRWNRKYQYPWIFFNDQPFTEEFKAATRNLTSAPCHYQIIPKEHWSMPEWIDENRLINSLEYLGTTGAGKEWLIRYHHMHRWNSGFFYKHPFLKDYDWYWRVEPDALYFCDINYDVFRFMRDNNMKYGFNMNILDDAPSFPYLWTHTRKFVKDHPELLHPQSDLNWLINPEDGAQYNYCQFFSNFEIGSLNFWRGKANEAYFEALDEAGGFYYERLGDAPVHTLSVSMFVPKSEIWFFRDIGYQHDINAHCPQHVEGTCQCELTRLDENFYSLVPPESPQKKPKDTCIRGFLGGEWLEKKEGWSAEGEKALGGDGYHGYIIF</sequence>